<feature type="transmembrane region" description="Helical" evidence="7">
    <location>
        <begin position="496"/>
        <end position="516"/>
    </location>
</feature>
<dbReference type="InterPro" id="IPR001344">
    <property type="entry name" value="Chloro_AB-bd_pln"/>
</dbReference>
<keyword evidence="7" id="KW-0812">Transmembrane</keyword>
<keyword evidence="3" id="KW-0150">Chloroplast</keyword>
<feature type="transmembrane region" description="Helical" evidence="7">
    <location>
        <begin position="135"/>
        <end position="159"/>
    </location>
</feature>
<evidence type="ECO:0000256" key="7">
    <source>
        <dbReference type="SAM" id="Phobius"/>
    </source>
</evidence>
<gene>
    <name evidence="9" type="ORF">AB1Y20_006015</name>
</gene>
<feature type="binding site" evidence="6">
    <location>
        <position position="499"/>
    </location>
    <ligand>
        <name>chlorophyll a</name>
        <dbReference type="ChEBI" id="CHEBI:58416"/>
        <label>1</label>
    </ligand>
</feature>
<feature type="binding site" evidence="6">
    <location>
        <position position="394"/>
    </location>
    <ligand>
        <name>chlorophyll a</name>
        <dbReference type="ChEBI" id="CHEBI:58416"/>
        <label>1</label>
    </ligand>
</feature>
<evidence type="ECO:0000256" key="4">
    <source>
        <dbReference type="ARBA" id="ARBA00022531"/>
    </source>
</evidence>
<dbReference type="Gene3D" id="1.10.3460.10">
    <property type="entry name" value="Chlorophyll a/b binding protein domain"/>
    <property type="match status" value="1"/>
</dbReference>
<dbReference type="Pfam" id="PF07690">
    <property type="entry name" value="MFS_1"/>
    <property type="match status" value="1"/>
</dbReference>
<keyword evidence="10" id="KW-1185">Reference proteome</keyword>
<keyword evidence="7" id="KW-1133">Transmembrane helix</keyword>
<comment type="caution">
    <text evidence="9">The sequence shown here is derived from an EMBL/GenBank/DDBJ whole genome shotgun (WGS) entry which is preliminary data.</text>
</comment>
<feature type="binding site" evidence="6">
    <location>
        <position position="494"/>
    </location>
    <ligand>
        <name>chlorophyll a</name>
        <dbReference type="ChEBI" id="CHEBI:58416"/>
        <label>1</label>
    </ligand>
</feature>
<dbReference type="SUPFAM" id="SSF103473">
    <property type="entry name" value="MFS general substrate transporter"/>
    <property type="match status" value="1"/>
</dbReference>
<dbReference type="GO" id="GO:0009765">
    <property type="term" value="P:photosynthesis, light harvesting"/>
    <property type="evidence" value="ECO:0007669"/>
    <property type="project" value="InterPro"/>
</dbReference>
<feature type="transmembrane region" description="Helical" evidence="7">
    <location>
        <begin position="259"/>
        <end position="280"/>
    </location>
</feature>
<evidence type="ECO:0000256" key="3">
    <source>
        <dbReference type="ARBA" id="ARBA00022528"/>
    </source>
</evidence>
<keyword evidence="5" id="KW-0934">Plastid</keyword>
<feature type="binding site" evidence="6">
    <location>
        <position position="397"/>
    </location>
    <ligand>
        <name>chlorophyll a</name>
        <dbReference type="ChEBI" id="CHEBI:58416"/>
        <label>1</label>
    </ligand>
</feature>
<dbReference type="GO" id="GO:0016020">
    <property type="term" value="C:membrane"/>
    <property type="evidence" value="ECO:0007669"/>
    <property type="project" value="UniProtKB-SubCell"/>
</dbReference>
<keyword evidence="4" id="KW-0602">Photosynthesis</keyword>
<dbReference type="Gene3D" id="1.20.1250.20">
    <property type="entry name" value="MFS general substrate transporter like domains"/>
    <property type="match status" value="1"/>
</dbReference>
<feature type="transmembrane region" description="Helical" evidence="7">
    <location>
        <begin position="6"/>
        <end position="26"/>
    </location>
</feature>
<reference evidence="9 10" key="1">
    <citation type="journal article" date="2024" name="Science">
        <title>Giant polyketide synthase enzymes in the biosynthesis of giant marine polyether toxins.</title>
        <authorList>
            <person name="Fallon T.R."/>
            <person name="Shende V.V."/>
            <person name="Wierzbicki I.H."/>
            <person name="Pendleton A.L."/>
            <person name="Watervoot N.F."/>
            <person name="Auber R.P."/>
            <person name="Gonzalez D.J."/>
            <person name="Wisecaver J.H."/>
            <person name="Moore B.S."/>
        </authorList>
    </citation>
    <scope>NUCLEOTIDE SEQUENCE [LARGE SCALE GENOMIC DNA]</scope>
    <source>
        <strain evidence="9 10">12B1</strain>
    </source>
</reference>
<dbReference type="SUPFAM" id="SSF103511">
    <property type="entry name" value="Chlorophyll a-b binding protein"/>
    <property type="match status" value="1"/>
</dbReference>
<evidence type="ECO:0000259" key="8">
    <source>
        <dbReference type="PROSITE" id="PS50850"/>
    </source>
</evidence>
<feature type="domain" description="Major facilitator superfamily (MFS) profile" evidence="8">
    <location>
        <begin position="1"/>
        <end position="157"/>
    </location>
</feature>
<dbReference type="GO" id="GO:0016168">
    <property type="term" value="F:chlorophyll binding"/>
    <property type="evidence" value="ECO:0007669"/>
    <property type="project" value="UniProtKB-KW"/>
</dbReference>
<evidence type="ECO:0000256" key="2">
    <source>
        <dbReference type="ARBA" id="ARBA00004229"/>
    </source>
</evidence>
<comment type="subcellular location">
    <subcellularLocation>
        <location evidence="1">Membrane</location>
        <topology evidence="1">Multi-pass membrane protein</topology>
    </subcellularLocation>
    <subcellularLocation>
        <location evidence="2">Plastid</location>
        <location evidence="2">Chloroplast</location>
    </subcellularLocation>
</comment>
<keyword evidence="6" id="KW-0148">Chlorophyll</keyword>
<organism evidence="9 10">
    <name type="scientific">Prymnesium parvum</name>
    <name type="common">Toxic golden alga</name>
    <dbReference type="NCBI Taxonomy" id="97485"/>
    <lineage>
        <taxon>Eukaryota</taxon>
        <taxon>Haptista</taxon>
        <taxon>Haptophyta</taxon>
        <taxon>Prymnesiophyceae</taxon>
        <taxon>Prymnesiales</taxon>
        <taxon>Prymnesiaceae</taxon>
        <taxon>Prymnesium</taxon>
    </lineage>
</organism>
<evidence type="ECO:0000256" key="1">
    <source>
        <dbReference type="ARBA" id="ARBA00004141"/>
    </source>
</evidence>
<feature type="binding site" description="axial binding residue" evidence="6">
    <location>
        <position position="460"/>
    </location>
    <ligand>
        <name>chlorophyll b</name>
        <dbReference type="ChEBI" id="CHEBI:61721"/>
        <label>1</label>
    </ligand>
    <ligandPart>
        <name>Mg</name>
        <dbReference type="ChEBI" id="CHEBI:25107"/>
    </ligandPart>
</feature>
<evidence type="ECO:0000313" key="10">
    <source>
        <dbReference type="Proteomes" id="UP001515480"/>
    </source>
</evidence>
<dbReference type="Proteomes" id="UP001515480">
    <property type="component" value="Unassembled WGS sequence"/>
</dbReference>
<dbReference type="InterPro" id="IPR020846">
    <property type="entry name" value="MFS_dom"/>
</dbReference>
<feature type="transmembrane region" description="Helical" evidence="7">
    <location>
        <begin position="38"/>
        <end position="61"/>
    </location>
</feature>
<feature type="transmembrane region" description="Helical" evidence="7">
    <location>
        <begin position="437"/>
        <end position="456"/>
    </location>
</feature>
<dbReference type="GO" id="GO:0022857">
    <property type="term" value="F:transmembrane transporter activity"/>
    <property type="evidence" value="ECO:0007669"/>
    <property type="project" value="InterPro"/>
</dbReference>
<dbReference type="GO" id="GO:0009507">
    <property type="term" value="C:chloroplast"/>
    <property type="evidence" value="ECO:0007669"/>
    <property type="project" value="UniProtKB-SubCell"/>
</dbReference>
<evidence type="ECO:0000313" key="9">
    <source>
        <dbReference type="EMBL" id="KAL1511201.1"/>
    </source>
</evidence>
<dbReference type="InterPro" id="IPR022796">
    <property type="entry name" value="Chloroa_b-bind"/>
</dbReference>
<feature type="transmembrane region" description="Helical" evidence="7">
    <location>
        <begin position="228"/>
        <end position="247"/>
    </location>
</feature>
<dbReference type="PANTHER" id="PTHR21649">
    <property type="entry name" value="CHLOROPHYLL A/B BINDING PROTEIN"/>
    <property type="match status" value="1"/>
</dbReference>
<accession>A0AB34J220</accession>
<evidence type="ECO:0000256" key="6">
    <source>
        <dbReference type="PIRSR" id="PIRSR601344-1"/>
    </source>
</evidence>
<dbReference type="AlphaFoldDB" id="A0AB34J220"/>
<feature type="transmembrane region" description="Helical" evidence="7">
    <location>
        <begin position="400"/>
        <end position="417"/>
    </location>
</feature>
<protein>
    <recommendedName>
        <fullName evidence="8">Major facilitator superfamily (MFS) profile domain-containing protein</fullName>
    </recommendedName>
</protein>
<feature type="transmembrane region" description="Helical" evidence="7">
    <location>
        <begin position="99"/>
        <end position="123"/>
    </location>
</feature>
<dbReference type="PROSITE" id="PS50850">
    <property type="entry name" value="MFS"/>
    <property type="match status" value="1"/>
</dbReference>
<feature type="binding site" description="axial binding residue" evidence="6">
    <location>
        <position position="399"/>
    </location>
    <ligand>
        <name>chlorophyll b</name>
        <dbReference type="ChEBI" id="CHEBI:61721"/>
        <label>1</label>
    </ligand>
    <ligandPart>
        <name>Mg</name>
        <dbReference type="ChEBI" id="CHEBI:25107"/>
    </ligandPart>
</feature>
<feature type="transmembrane region" description="Helical" evidence="7">
    <location>
        <begin position="194"/>
        <end position="216"/>
    </location>
</feature>
<dbReference type="Pfam" id="PF00504">
    <property type="entry name" value="Chloroa_b-bind"/>
    <property type="match status" value="1"/>
</dbReference>
<keyword evidence="7" id="KW-0472">Membrane</keyword>
<sequence length="522" mass="54600">MGVSTLQLSLVISAFSGAQMLGVPFLVKLSDRIGRSTVILVCMLGAAVANLLTALTPGYYGAATARVLAGLFAAASPVAQAAVADIVPPGPQMTKALGLVAATCSMGVTVGPAFAAVITALLAKCGIVGTALQSRCIFGCSAVLAFIALFVGVASGLWVQPSRAAAAPPVRAPQAQQELEDAPKVPRVLWDLRLLLGISFVVGCAVTLSVATYTPFAARMLGYGQAEIGWLFSSSSVCALACNILVLPRLVRILPGAELGVCSLGLLLMGGGLSTCVLVRSWPVHFLAFILRGAGVALTDTSVASLIARFRLIPTAASMSLSLHSAALPAFAPTSAMRAPVAAPRLSAPQMAKSQALPFLECPAHLDGSLAGDVGFDPYGFGSMYNIKYMREAELKHGRICMLAFFGYISVDRGFYAPGAPHVSSLAAHDVTVQSGHMVFLLFVVGILESLGYTAINQMLSGETEREPGDYGLDGFNYLKDKSPAEVKRMQFYEIVHCRAAMLAFSGMVTVSAMYGKPFPYF</sequence>
<evidence type="ECO:0000256" key="5">
    <source>
        <dbReference type="ARBA" id="ARBA00022640"/>
    </source>
</evidence>
<proteinExistence type="predicted"/>
<name>A0AB34J220_PRYPA</name>
<dbReference type="InterPro" id="IPR011701">
    <property type="entry name" value="MFS"/>
</dbReference>
<keyword evidence="6" id="KW-0157">Chromophore</keyword>
<dbReference type="EMBL" id="JBGBPQ010000014">
    <property type="protein sequence ID" value="KAL1511201.1"/>
    <property type="molecule type" value="Genomic_DNA"/>
</dbReference>
<dbReference type="InterPro" id="IPR036259">
    <property type="entry name" value="MFS_trans_sf"/>
</dbReference>